<evidence type="ECO:0000256" key="8">
    <source>
        <dbReference type="ARBA" id="ARBA00068031"/>
    </source>
</evidence>
<sequence>MPVVSPEKLAKLQQNADDICIMAHVDHGKTSLTDALLATNGIISPKLAGKIRYLDSRPDEQLRGITMESSAISLYFSMLRRPAPDASPEQKEYLINLIDSPGHIDFSSEVSTASRLCDGAVVLVDAVEGVCSQTVTVLRQTWTEKLKPLLVINKIDRLITELKMTPGEAYIHLSKLLEQVNAVLGSFFQGERMEEDLNWRERIEARVAASAAKETKIADQITDSGEVQFEEKDDEEIYFAPEKNNVIFGSAIDGWAFTVRQFAGLYEKKLGIKRSLLEKVLWGNFYLDPKTKKVLGPKHLKGRPLKPLFVQLVLDQIWSVYQATVGDGDGKGDSALLEKITKFLNVTIPPHVLRSRDPKLLLTTVFASWLPVSVALLVSVVESLPSPSTAQAERFPILLEEVPGASHIDARVKDAVVSFKKGPSDPVLAYVSKMVSVKESELPENKRRGPMSGEEARELARKKRAEAARAQGQMSEGANDMDALESAFSRAAIDQDVPAEHEREIEAEHLIGFARIYSGTLSVGDEIYVLPPKFSPAHPLADPPPKKVTVTGLYMMMGRSLEALDSVPAGVVFGVRGLEDSGILKSGTLSSQVEGAINLAGIANLQGRPIVRVALEPVNPADLDKMIKGLHLLVHSDPCAEYEQFATGEHVLLTAGELHLERCLTDLRERFAGCEIQRGAPIVPYRETIARAEEMRPPVNKELGRGVVVGVTSSKQVNITVRVRPLPRDVTDFLSRNAGGIKRLYSDRKGGEEGKSEGSPSSGVETPVENGETNEEEDEDVEDEEGLPTASKTLSPEELSKQLQAQLDSEKDRLDSWKGIVDRIVSFGPRRTGPNLLIDATKGQFLPKAFSNSSSNHPDNNIATTRPSANESLNSNHFSDKITYAFQLATHQGPLCNEPVQGIAVFIEDVSVVSSAPSAEGSSGGGDEETVSARDNLGRLTGEVIKTVQQSIHKALLDWSPRLMLAMYSCEIQASTEVLGRVYDVLTRRRGRVQSEAMNEGTPFFTITALIPVAESFGFADDLRKRTSGAAQPQLRFAGFEVLDEDPFWVPFTEDDLEDLGEFGDKENVAKRYMDGVRRRKGLLVEGRNVATDAQKQKTLKR</sequence>
<evidence type="ECO:0000256" key="6">
    <source>
        <dbReference type="ARBA" id="ARBA00023134"/>
    </source>
</evidence>
<evidence type="ECO:0000259" key="11">
    <source>
        <dbReference type="PROSITE" id="PS51722"/>
    </source>
</evidence>
<dbReference type="Pfam" id="PF03144">
    <property type="entry name" value="GTP_EFTU_D2"/>
    <property type="match status" value="1"/>
</dbReference>
<dbReference type="EMBL" id="MU853563">
    <property type="protein sequence ID" value="KAK4146141.1"/>
    <property type="molecule type" value="Genomic_DNA"/>
</dbReference>
<dbReference type="SUPFAM" id="SSF54211">
    <property type="entry name" value="Ribosomal protein S5 domain 2-like"/>
    <property type="match status" value="1"/>
</dbReference>
<dbReference type="Gene3D" id="3.90.1430.10">
    <property type="entry name" value="Yeast translation eEF2 (G' domain)"/>
    <property type="match status" value="1"/>
</dbReference>
<dbReference type="CDD" id="cd16261">
    <property type="entry name" value="EF2_snRNP_III"/>
    <property type="match status" value="1"/>
</dbReference>
<comment type="catalytic activity">
    <reaction evidence="7">
        <text>GTP + H2O = GDP + phosphate + H(+)</text>
        <dbReference type="Rhea" id="RHEA:19669"/>
        <dbReference type="ChEBI" id="CHEBI:15377"/>
        <dbReference type="ChEBI" id="CHEBI:15378"/>
        <dbReference type="ChEBI" id="CHEBI:37565"/>
        <dbReference type="ChEBI" id="CHEBI:43474"/>
        <dbReference type="ChEBI" id="CHEBI:58189"/>
    </reaction>
</comment>
<dbReference type="InterPro" id="IPR014721">
    <property type="entry name" value="Ribsml_uS5_D2-typ_fold_subgr"/>
</dbReference>
<dbReference type="InterPro" id="IPR005225">
    <property type="entry name" value="Small_GTP-bd"/>
</dbReference>
<dbReference type="GO" id="GO:0003924">
    <property type="term" value="F:GTPase activity"/>
    <property type="evidence" value="ECO:0007669"/>
    <property type="project" value="InterPro"/>
</dbReference>
<feature type="compositionally biased region" description="Acidic residues" evidence="10">
    <location>
        <begin position="772"/>
        <end position="786"/>
    </location>
</feature>
<keyword evidence="4" id="KW-0547">Nucleotide-binding</keyword>
<feature type="compositionally biased region" description="Low complexity" evidence="10">
    <location>
        <begin position="757"/>
        <end position="771"/>
    </location>
</feature>
<reference evidence="12" key="2">
    <citation type="submission" date="2023-05" db="EMBL/GenBank/DDBJ databases">
        <authorList>
            <consortium name="Lawrence Berkeley National Laboratory"/>
            <person name="Steindorff A."/>
            <person name="Hensen N."/>
            <person name="Bonometti L."/>
            <person name="Westerberg I."/>
            <person name="Brannstrom I.O."/>
            <person name="Guillou S."/>
            <person name="Cros-Aarteil S."/>
            <person name="Calhoun S."/>
            <person name="Haridas S."/>
            <person name="Kuo A."/>
            <person name="Mondo S."/>
            <person name="Pangilinan J."/>
            <person name="Riley R."/>
            <person name="Labutti K."/>
            <person name="Andreopoulos B."/>
            <person name="Lipzen A."/>
            <person name="Chen C."/>
            <person name="Yanf M."/>
            <person name="Daum C."/>
            <person name="Ng V."/>
            <person name="Clum A."/>
            <person name="Ohm R."/>
            <person name="Martin F."/>
            <person name="Silar P."/>
            <person name="Natvig D."/>
            <person name="Lalanne C."/>
            <person name="Gautier V."/>
            <person name="Ament-Velasquez S.L."/>
            <person name="Kruys A."/>
            <person name="Hutchinson M.I."/>
            <person name="Powell A.J."/>
            <person name="Barry K."/>
            <person name="Miller A.N."/>
            <person name="Grigoriev I.V."/>
            <person name="Debuchy R."/>
            <person name="Gladieux P."/>
            <person name="Thoren M.H."/>
            <person name="Johannesson H."/>
        </authorList>
    </citation>
    <scope>NUCLEOTIDE SEQUENCE</scope>
    <source>
        <strain evidence="12">CBS 141.50</strain>
    </source>
</reference>
<dbReference type="CDD" id="cd04096">
    <property type="entry name" value="eEF2_snRNP_like_C"/>
    <property type="match status" value="1"/>
</dbReference>
<dbReference type="InterPro" id="IPR041095">
    <property type="entry name" value="EFG_II"/>
</dbReference>
<dbReference type="FunFam" id="3.30.70.870:FF:000002">
    <property type="entry name" value="Translation elongation factor 2"/>
    <property type="match status" value="1"/>
</dbReference>
<feature type="compositionally biased region" description="Basic and acidic residues" evidence="10">
    <location>
        <begin position="744"/>
        <end position="756"/>
    </location>
</feature>
<dbReference type="SUPFAM" id="SSF50447">
    <property type="entry name" value="Translation proteins"/>
    <property type="match status" value="1"/>
</dbReference>
<dbReference type="GO" id="GO:0005525">
    <property type="term" value="F:GTP binding"/>
    <property type="evidence" value="ECO:0007669"/>
    <property type="project" value="UniProtKB-KW"/>
</dbReference>
<dbReference type="Gene3D" id="3.30.70.240">
    <property type="match status" value="1"/>
</dbReference>
<dbReference type="SMART" id="SM00838">
    <property type="entry name" value="EFG_C"/>
    <property type="match status" value="1"/>
</dbReference>
<dbReference type="Gene3D" id="2.40.30.10">
    <property type="entry name" value="Translation factors"/>
    <property type="match status" value="1"/>
</dbReference>
<evidence type="ECO:0000256" key="2">
    <source>
        <dbReference type="ARBA" id="ARBA00022490"/>
    </source>
</evidence>
<dbReference type="Pfam" id="PF14492">
    <property type="entry name" value="EFG_III"/>
    <property type="match status" value="1"/>
</dbReference>
<comment type="subcellular location">
    <subcellularLocation>
        <location evidence="1">Cytoplasm</location>
    </subcellularLocation>
</comment>
<organism evidence="12 13">
    <name type="scientific">Dichotomopilus funicola</name>
    <dbReference type="NCBI Taxonomy" id="1934379"/>
    <lineage>
        <taxon>Eukaryota</taxon>
        <taxon>Fungi</taxon>
        <taxon>Dikarya</taxon>
        <taxon>Ascomycota</taxon>
        <taxon>Pezizomycotina</taxon>
        <taxon>Sordariomycetes</taxon>
        <taxon>Sordariomycetidae</taxon>
        <taxon>Sordariales</taxon>
        <taxon>Chaetomiaceae</taxon>
        <taxon>Dichotomopilus</taxon>
    </lineage>
</organism>
<keyword evidence="5" id="KW-0378">Hydrolase</keyword>
<dbReference type="PROSITE" id="PS51722">
    <property type="entry name" value="G_TR_2"/>
    <property type="match status" value="1"/>
</dbReference>
<dbReference type="Proteomes" id="UP001302676">
    <property type="component" value="Unassembled WGS sequence"/>
</dbReference>
<dbReference type="InterPro" id="IPR020568">
    <property type="entry name" value="Ribosomal_Su5_D2-typ_SF"/>
</dbReference>
<dbReference type="NCBIfam" id="TIGR00231">
    <property type="entry name" value="small_GTP"/>
    <property type="match status" value="1"/>
</dbReference>
<evidence type="ECO:0000256" key="1">
    <source>
        <dbReference type="ARBA" id="ARBA00004496"/>
    </source>
</evidence>
<evidence type="ECO:0000313" key="12">
    <source>
        <dbReference type="EMBL" id="KAK4146141.1"/>
    </source>
</evidence>
<keyword evidence="13" id="KW-1185">Reference proteome</keyword>
<dbReference type="CDD" id="cd01885">
    <property type="entry name" value="EF2"/>
    <property type="match status" value="1"/>
</dbReference>
<dbReference type="PANTHER" id="PTHR42908">
    <property type="entry name" value="TRANSLATION ELONGATION FACTOR-RELATED"/>
    <property type="match status" value="1"/>
</dbReference>
<dbReference type="InterPro" id="IPR004161">
    <property type="entry name" value="EFTu-like_2"/>
</dbReference>
<comment type="caution">
    <text evidence="12">The sequence shown here is derived from an EMBL/GenBank/DDBJ whole genome shotgun (WGS) entry which is preliminary data.</text>
</comment>
<dbReference type="Gene3D" id="3.40.50.300">
    <property type="entry name" value="P-loop containing nucleotide triphosphate hydrolases"/>
    <property type="match status" value="1"/>
</dbReference>
<dbReference type="AlphaFoldDB" id="A0AAN6V843"/>
<dbReference type="GO" id="GO:0042256">
    <property type="term" value="P:cytosolic ribosome assembly"/>
    <property type="evidence" value="ECO:0007669"/>
    <property type="project" value="TreeGrafter"/>
</dbReference>
<keyword evidence="2" id="KW-0963">Cytoplasm</keyword>
<proteinExistence type="predicted"/>
<dbReference type="InterPro" id="IPR035647">
    <property type="entry name" value="EFG_III/V"/>
</dbReference>
<dbReference type="InterPro" id="IPR000795">
    <property type="entry name" value="T_Tr_GTP-bd_dom"/>
</dbReference>
<name>A0AAN6V843_9PEZI</name>
<dbReference type="Pfam" id="PF00009">
    <property type="entry name" value="GTP_EFTU"/>
    <property type="match status" value="1"/>
</dbReference>
<dbReference type="PANTHER" id="PTHR42908:SF3">
    <property type="entry name" value="ELONGATION FACTOR-LIKE GTPASE 1"/>
    <property type="match status" value="1"/>
</dbReference>
<dbReference type="PRINTS" id="PR00315">
    <property type="entry name" value="ELONGATNFCT"/>
</dbReference>
<feature type="region of interest" description="Disordered" evidence="10">
    <location>
        <begin position="441"/>
        <end position="463"/>
    </location>
</feature>
<dbReference type="GeneID" id="87819667"/>
<dbReference type="CDD" id="cd16268">
    <property type="entry name" value="EF2_II"/>
    <property type="match status" value="1"/>
</dbReference>
<gene>
    <name evidence="12" type="ORF">C8A04DRAFT_35132</name>
</gene>
<dbReference type="SUPFAM" id="SSF52540">
    <property type="entry name" value="P-loop containing nucleoside triphosphate hydrolases"/>
    <property type="match status" value="1"/>
</dbReference>
<dbReference type="Gene3D" id="3.30.70.870">
    <property type="entry name" value="Elongation Factor G (Translational Gtpase), domain 3"/>
    <property type="match status" value="1"/>
</dbReference>
<evidence type="ECO:0000313" key="13">
    <source>
        <dbReference type="Proteomes" id="UP001302676"/>
    </source>
</evidence>
<evidence type="ECO:0000256" key="7">
    <source>
        <dbReference type="ARBA" id="ARBA00048548"/>
    </source>
</evidence>
<evidence type="ECO:0000256" key="4">
    <source>
        <dbReference type="ARBA" id="ARBA00022741"/>
    </source>
</evidence>
<reference evidence="12" key="1">
    <citation type="journal article" date="2023" name="Mol. Phylogenet. Evol.">
        <title>Genome-scale phylogeny and comparative genomics of the fungal order Sordariales.</title>
        <authorList>
            <person name="Hensen N."/>
            <person name="Bonometti L."/>
            <person name="Westerberg I."/>
            <person name="Brannstrom I.O."/>
            <person name="Guillou S."/>
            <person name="Cros-Aarteil S."/>
            <person name="Calhoun S."/>
            <person name="Haridas S."/>
            <person name="Kuo A."/>
            <person name="Mondo S."/>
            <person name="Pangilinan J."/>
            <person name="Riley R."/>
            <person name="LaButti K."/>
            <person name="Andreopoulos B."/>
            <person name="Lipzen A."/>
            <person name="Chen C."/>
            <person name="Yan M."/>
            <person name="Daum C."/>
            <person name="Ng V."/>
            <person name="Clum A."/>
            <person name="Steindorff A."/>
            <person name="Ohm R.A."/>
            <person name="Martin F."/>
            <person name="Silar P."/>
            <person name="Natvig D.O."/>
            <person name="Lalanne C."/>
            <person name="Gautier V."/>
            <person name="Ament-Velasquez S.L."/>
            <person name="Kruys A."/>
            <person name="Hutchinson M.I."/>
            <person name="Powell A.J."/>
            <person name="Barry K."/>
            <person name="Miller A.N."/>
            <person name="Grigoriev I.V."/>
            <person name="Debuchy R."/>
            <person name="Gladieux P."/>
            <person name="Hiltunen Thoren M."/>
            <person name="Johannesson H."/>
        </authorList>
    </citation>
    <scope>NUCLEOTIDE SEQUENCE</scope>
    <source>
        <strain evidence="12">CBS 141.50</strain>
    </source>
</reference>
<dbReference type="SUPFAM" id="SSF54980">
    <property type="entry name" value="EF-G C-terminal domain-like"/>
    <property type="match status" value="2"/>
</dbReference>
<evidence type="ECO:0000256" key="9">
    <source>
        <dbReference type="ARBA" id="ARBA00081809"/>
    </source>
</evidence>
<evidence type="ECO:0000256" key="10">
    <source>
        <dbReference type="SAM" id="MobiDB-lite"/>
    </source>
</evidence>
<dbReference type="FunFam" id="3.30.70.240:FF:000006">
    <property type="entry name" value="Elongation factor like GTPase 1"/>
    <property type="match status" value="1"/>
</dbReference>
<dbReference type="CDD" id="cd01681">
    <property type="entry name" value="aeEF2_snRNP_like_IV"/>
    <property type="match status" value="1"/>
</dbReference>
<feature type="domain" description="Tr-type G" evidence="11">
    <location>
        <begin position="14"/>
        <end position="276"/>
    </location>
</feature>
<dbReference type="GO" id="GO:1990904">
    <property type="term" value="C:ribonucleoprotein complex"/>
    <property type="evidence" value="ECO:0007669"/>
    <property type="project" value="TreeGrafter"/>
</dbReference>
<dbReference type="Gene3D" id="3.30.230.10">
    <property type="match status" value="1"/>
</dbReference>
<dbReference type="InterPro" id="IPR027417">
    <property type="entry name" value="P-loop_NTPase"/>
</dbReference>
<dbReference type="GO" id="GO:0005829">
    <property type="term" value="C:cytosol"/>
    <property type="evidence" value="ECO:0007669"/>
    <property type="project" value="TreeGrafter"/>
</dbReference>
<evidence type="ECO:0000256" key="3">
    <source>
        <dbReference type="ARBA" id="ARBA00022517"/>
    </source>
</evidence>
<evidence type="ECO:0000256" key="5">
    <source>
        <dbReference type="ARBA" id="ARBA00022801"/>
    </source>
</evidence>
<dbReference type="InterPro" id="IPR009000">
    <property type="entry name" value="Transl_B-barrel_sf"/>
</dbReference>
<dbReference type="RefSeq" id="XP_062639512.1">
    <property type="nucleotide sequence ID" value="XM_062783054.1"/>
</dbReference>
<dbReference type="InterPro" id="IPR056752">
    <property type="entry name" value="EFL1"/>
</dbReference>
<keyword evidence="6" id="KW-0342">GTP-binding</keyword>
<dbReference type="GO" id="GO:0043022">
    <property type="term" value="F:ribosome binding"/>
    <property type="evidence" value="ECO:0007669"/>
    <property type="project" value="TreeGrafter"/>
</dbReference>
<dbReference type="Pfam" id="PF25118">
    <property type="entry name" value="EFL1"/>
    <property type="match status" value="1"/>
</dbReference>
<protein>
    <recommendedName>
        <fullName evidence="8">Ribosome assembly protein 1</fullName>
    </recommendedName>
    <alternativeName>
        <fullName evidence="9">Elongation factor-like 1</fullName>
    </alternativeName>
</protein>
<dbReference type="FunFam" id="3.90.1430.10:FF:000002">
    <property type="entry name" value="Elongation factor like GTPase 1"/>
    <property type="match status" value="1"/>
</dbReference>
<accession>A0AAN6V843</accession>
<dbReference type="Pfam" id="PF00679">
    <property type="entry name" value="EFG_C"/>
    <property type="match status" value="1"/>
</dbReference>
<feature type="region of interest" description="Disordered" evidence="10">
    <location>
        <begin position="744"/>
        <end position="812"/>
    </location>
</feature>
<dbReference type="FunFam" id="3.40.50.300:FF:000746">
    <property type="entry name" value="Ribosome assembly protein 1"/>
    <property type="match status" value="1"/>
</dbReference>
<dbReference type="InterPro" id="IPR000640">
    <property type="entry name" value="EFG_V-like"/>
</dbReference>
<keyword evidence="3" id="KW-0690">Ribosome biogenesis</keyword>